<feature type="transmembrane region" description="Helical" evidence="1">
    <location>
        <begin position="75"/>
        <end position="94"/>
    </location>
</feature>
<dbReference type="AlphaFoldDB" id="A0A4R7BZV6"/>
<keyword evidence="1" id="KW-0812">Transmembrane</keyword>
<organism evidence="2 3">
    <name type="scientific">Enterovirga rhinocerotis</name>
    <dbReference type="NCBI Taxonomy" id="1339210"/>
    <lineage>
        <taxon>Bacteria</taxon>
        <taxon>Pseudomonadati</taxon>
        <taxon>Pseudomonadota</taxon>
        <taxon>Alphaproteobacteria</taxon>
        <taxon>Hyphomicrobiales</taxon>
        <taxon>Methylobacteriaceae</taxon>
        <taxon>Enterovirga</taxon>
    </lineage>
</organism>
<evidence type="ECO:0000313" key="3">
    <source>
        <dbReference type="Proteomes" id="UP000295122"/>
    </source>
</evidence>
<keyword evidence="1" id="KW-1133">Transmembrane helix</keyword>
<gene>
    <name evidence="2" type="ORF">EV668_2592</name>
</gene>
<name>A0A4R7BZV6_9HYPH</name>
<protein>
    <submittedName>
        <fullName evidence="2">Uncharacterized protein DUF2628</fullName>
    </submittedName>
</protein>
<dbReference type="RefSeq" id="WP_133770620.1">
    <property type="nucleotide sequence ID" value="NZ_SNZR01000013.1"/>
</dbReference>
<sequence length="176" mass="19179">MSASYTLHVAPFATPGDETALDRAVLVRDGFSWWAFLVPPLWFAAHRHWLIGLATLVLLMGFWMGLRAVGIPENAVFWATVLLCLLFGLEGASLRRWDYARQGRPSVDVVFAANEAEAEAKAFARWLDGTPLATPHALASMPAAGQGLARPFAPSPWARSAPEPVIGLFPDAEGRR</sequence>
<feature type="transmembrane region" description="Helical" evidence="1">
    <location>
        <begin position="49"/>
        <end position="69"/>
    </location>
</feature>
<accession>A0A4R7BZV6</accession>
<dbReference type="EMBL" id="SNZR01000013">
    <property type="protein sequence ID" value="TDR89757.1"/>
    <property type="molecule type" value="Genomic_DNA"/>
</dbReference>
<proteinExistence type="predicted"/>
<dbReference type="Pfam" id="PF10947">
    <property type="entry name" value="DUF2628"/>
    <property type="match status" value="1"/>
</dbReference>
<keyword evidence="1" id="KW-0472">Membrane</keyword>
<comment type="caution">
    <text evidence="2">The sequence shown here is derived from an EMBL/GenBank/DDBJ whole genome shotgun (WGS) entry which is preliminary data.</text>
</comment>
<evidence type="ECO:0000256" key="1">
    <source>
        <dbReference type="SAM" id="Phobius"/>
    </source>
</evidence>
<dbReference type="Proteomes" id="UP000295122">
    <property type="component" value="Unassembled WGS sequence"/>
</dbReference>
<evidence type="ECO:0000313" key="2">
    <source>
        <dbReference type="EMBL" id="TDR89757.1"/>
    </source>
</evidence>
<keyword evidence="3" id="KW-1185">Reference proteome</keyword>
<dbReference type="OrthoDB" id="7285394at2"/>
<reference evidence="2 3" key="1">
    <citation type="submission" date="2019-03" db="EMBL/GenBank/DDBJ databases">
        <title>Genomic Encyclopedia of Type Strains, Phase IV (KMG-IV): sequencing the most valuable type-strain genomes for metagenomic binning, comparative biology and taxonomic classification.</title>
        <authorList>
            <person name="Goeker M."/>
        </authorList>
    </citation>
    <scope>NUCLEOTIDE SEQUENCE [LARGE SCALE GENOMIC DNA]</scope>
    <source>
        <strain evidence="2 3">DSM 25903</strain>
    </source>
</reference>
<dbReference type="InterPro" id="IPR024399">
    <property type="entry name" value="DUF2628"/>
</dbReference>